<accession>A0ABT0MH92</accession>
<evidence type="ECO:0000313" key="2">
    <source>
        <dbReference type="EMBL" id="MCL1633604.1"/>
    </source>
</evidence>
<dbReference type="PANTHER" id="PTHR12277:SF79">
    <property type="entry name" value="XAA-PRO DIPEPTIDYL-PEPTIDASE-RELATED"/>
    <property type="match status" value="1"/>
</dbReference>
<evidence type="ECO:0000313" key="3">
    <source>
        <dbReference type="Proteomes" id="UP001431217"/>
    </source>
</evidence>
<dbReference type="Proteomes" id="UP001431217">
    <property type="component" value="Unassembled WGS sequence"/>
</dbReference>
<gene>
    <name evidence="2" type="ORF">M2650_02950</name>
</gene>
<evidence type="ECO:0000259" key="1">
    <source>
        <dbReference type="Pfam" id="PF12146"/>
    </source>
</evidence>
<proteinExistence type="predicted"/>
<name>A0ABT0MH92_9GAMM</name>
<comment type="caution">
    <text evidence="2">The sequence shown here is derived from an EMBL/GenBank/DDBJ whole genome shotgun (WGS) entry which is preliminary data.</text>
</comment>
<dbReference type="SUPFAM" id="SSF53474">
    <property type="entry name" value="alpha/beta-Hydrolases"/>
    <property type="match status" value="1"/>
</dbReference>
<reference evidence="2 3" key="1">
    <citation type="submission" date="2022-05" db="EMBL/GenBank/DDBJ databases">
        <title>Luteimonas sp. SX5, whole genome shotgun sequencing project.</title>
        <authorList>
            <person name="Zhao G."/>
            <person name="Shen L."/>
        </authorList>
    </citation>
    <scope>NUCLEOTIDE SEQUENCE [LARGE SCALE GENOMIC DNA]</scope>
    <source>
        <strain evidence="2 3">SX5</strain>
    </source>
</reference>
<dbReference type="RefSeq" id="WP_249470954.1">
    <property type="nucleotide sequence ID" value="NZ_JAMBEP010000001.1"/>
</dbReference>
<dbReference type="InterPro" id="IPR022742">
    <property type="entry name" value="Hydrolase_4"/>
</dbReference>
<dbReference type="InterPro" id="IPR029058">
    <property type="entry name" value="AB_hydrolase_fold"/>
</dbReference>
<dbReference type="PANTHER" id="PTHR12277">
    <property type="entry name" value="ALPHA/BETA HYDROLASE DOMAIN-CONTAINING PROTEIN"/>
    <property type="match status" value="1"/>
</dbReference>
<keyword evidence="3" id="KW-1185">Reference proteome</keyword>
<sequence>MKFVWSLATVLALVYAGLCALMYFKQRDLIYYPQITRVDPAQTDFSMQREGLVLRGWTVNPGRAKAIVYFGGNGESIQDSRDEFARWFPGHSVYLVAYRGYGASDGQPDEKTLLADALAVFDRVQSQHPGQSVSVIGRSLGSGVAAYVASKRPVDRLVLVTPYDSLAEIGQAHYPWLPVRWLSTQRYESAAYLAGYKRPLLVVRADRDEIIPAESTARLIASLPQPPQVVTLPDTGHNGLNDKPEYGQSLSAFLQ</sequence>
<protein>
    <submittedName>
        <fullName evidence="2">Lysophospholipase</fullName>
    </submittedName>
</protein>
<dbReference type="Pfam" id="PF12146">
    <property type="entry name" value="Hydrolase_4"/>
    <property type="match status" value="1"/>
</dbReference>
<dbReference type="EMBL" id="JAMBEP010000001">
    <property type="protein sequence ID" value="MCL1633604.1"/>
    <property type="molecule type" value="Genomic_DNA"/>
</dbReference>
<feature type="domain" description="Serine aminopeptidase S33" evidence="1">
    <location>
        <begin position="66"/>
        <end position="164"/>
    </location>
</feature>
<dbReference type="Gene3D" id="3.40.50.1820">
    <property type="entry name" value="alpha/beta hydrolase"/>
    <property type="match status" value="1"/>
</dbReference>
<organism evidence="2 3">
    <name type="scientific">Luteimonas galliterrae</name>
    <dbReference type="NCBI Taxonomy" id="2940486"/>
    <lineage>
        <taxon>Bacteria</taxon>
        <taxon>Pseudomonadati</taxon>
        <taxon>Pseudomonadota</taxon>
        <taxon>Gammaproteobacteria</taxon>
        <taxon>Lysobacterales</taxon>
        <taxon>Lysobacteraceae</taxon>
        <taxon>Luteimonas</taxon>
    </lineage>
</organism>